<feature type="non-terminal residue" evidence="1">
    <location>
        <position position="1"/>
    </location>
</feature>
<dbReference type="EMBL" id="BARS01042180">
    <property type="protein sequence ID" value="GAG40092.1"/>
    <property type="molecule type" value="Genomic_DNA"/>
</dbReference>
<protein>
    <submittedName>
        <fullName evidence="1">Uncharacterized protein</fullName>
    </submittedName>
</protein>
<gene>
    <name evidence="1" type="ORF">S01H1_64027</name>
</gene>
<reference evidence="1" key="1">
    <citation type="journal article" date="2014" name="Front. Microbiol.">
        <title>High frequency of phylogenetically diverse reductive dehalogenase-homologous genes in deep subseafloor sedimentary metagenomes.</title>
        <authorList>
            <person name="Kawai M."/>
            <person name="Futagami T."/>
            <person name="Toyoda A."/>
            <person name="Takaki Y."/>
            <person name="Nishi S."/>
            <person name="Hori S."/>
            <person name="Arai W."/>
            <person name="Tsubouchi T."/>
            <person name="Morono Y."/>
            <person name="Uchiyama I."/>
            <person name="Ito T."/>
            <person name="Fujiyama A."/>
            <person name="Inagaki F."/>
            <person name="Takami H."/>
        </authorList>
    </citation>
    <scope>NUCLEOTIDE SEQUENCE</scope>
    <source>
        <strain evidence="1">Expedition CK06-06</strain>
    </source>
</reference>
<accession>X0XY25</accession>
<evidence type="ECO:0000313" key="1">
    <source>
        <dbReference type="EMBL" id="GAG40092.1"/>
    </source>
</evidence>
<dbReference type="AlphaFoldDB" id="X0XY25"/>
<proteinExistence type="predicted"/>
<organism evidence="1">
    <name type="scientific">marine sediment metagenome</name>
    <dbReference type="NCBI Taxonomy" id="412755"/>
    <lineage>
        <taxon>unclassified sequences</taxon>
        <taxon>metagenomes</taxon>
        <taxon>ecological metagenomes</taxon>
    </lineage>
</organism>
<sequence length="57" mass="6172">NCAYVIGQDAATAALMEETVTHGAKIQFAMMIHAFVEGEPAHVTEEPDPVDRDEGRT</sequence>
<comment type="caution">
    <text evidence="1">The sequence shown here is derived from an EMBL/GenBank/DDBJ whole genome shotgun (WGS) entry which is preliminary data.</text>
</comment>
<name>X0XY25_9ZZZZ</name>